<name>A0A8B4H2Y1_9CORY</name>
<feature type="transmembrane region" description="Helical" evidence="1">
    <location>
        <begin position="253"/>
        <end position="271"/>
    </location>
</feature>
<dbReference type="InterPro" id="IPR007168">
    <property type="entry name" value="Phageshock_PspC_N"/>
</dbReference>
<keyword evidence="1" id="KW-1133">Transmembrane helix</keyword>
<dbReference type="Proteomes" id="UP000249886">
    <property type="component" value="Unassembled WGS sequence"/>
</dbReference>
<dbReference type="EMBL" id="UARK01000001">
    <property type="protein sequence ID" value="SPW23978.1"/>
    <property type="molecule type" value="Genomic_DNA"/>
</dbReference>
<dbReference type="RefSeq" id="WP_005524482.1">
    <property type="nucleotide sequence ID" value="NZ_CAJPQJ010000029.1"/>
</dbReference>
<dbReference type="AlphaFoldDB" id="A0A8B4H2Y1"/>
<evidence type="ECO:0000313" key="3">
    <source>
        <dbReference type="EMBL" id="SPW23978.1"/>
    </source>
</evidence>
<reference evidence="3 4" key="1">
    <citation type="submission" date="2018-06" db="EMBL/GenBank/DDBJ databases">
        <authorList>
            <consortium name="Pathogen Informatics"/>
            <person name="Doyle S."/>
        </authorList>
    </citation>
    <scope>NUCLEOTIDE SEQUENCE [LARGE SCALE GENOMIC DNA]</scope>
    <source>
        <strain evidence="3 4">NCTC10254</strain>
    </source>
</reference>
<keyword evidence="1" id="KW-0472">Membrane</keyword>
<accession>A0A8B4H2Y1</accession>
<evidence type="ECO:0000259" key="2">
    <source>
        <dbReference type="Pfam" id="PF04024"/>
    </source>
</evidence>
<feature type="transmembrane region" description="Helical" evidence="1">
    <location>
        <begin position="73"/>
        <end position="96"/>
    </location>
</feature>
<keyword evidence="1" id="KW-0812">Transmembrane</keyword>
<protein>
    <submittedName>
        <fullName evidence="3">Hypothetical membrane protein</fullName>
    </submittedName>
</protein>
<proteinExistence type="predicted"/>
<dbReference type="GeneID" id="84573225"/>
<gene>
    <name evidence="3" type="ORF">NCTC10254_00342</name>
</gene>
<feature type="domain" description="Phage shock protein PspC N-terminal" evidence="2">
    <location>
        <begin position="45"/>
        <end position="97"/>
    </location>
</feature>
<evidence type="ECO:0000313" key="4">
    <source>
        <dbReference type="Proteomes" id="UP000249886"/>
    </source>
</evidence>
<organism evidence="3 4">
    <name type="scientific">Corynebacterium matruchotii</name>
    <dbReference type="NCBI Taxonomy" id="43768"/>
    <lineage>
        <taxon>Bacteria</taxon>
        <taxon>Bacillati</taxon>
        <taxon>Actinomycetota</taxon>
        <taxon>Actinomycetes</taxon>
        <taxon>Mycobacteriales</taxon>
        <taxon>Corynebacteriaceae</taxon>
        <taxon>Corynebacterium</taxon>
    </lineage>
</organism>
<feature type="transmembrane region" description="Helical" evidence="1">
    <location>
        <begin position="123"/>
        <end position="140"/>
    </location>
</feature>
<sequence>MNTSGPNSYYYDPVTDPDANFIVPTGTTANTWRRMWDSRPPRFPRRQNGSNWVGGVCEGIGVRYRIDPTIVRLAFAMITLIGGAGVTLYLMCMLIFPRYSVDKAPIEVLFRSLDKRYSRDRRVGWFALILMILITGPLRIGNGGVLIATFGVAALTWWALNQHVPNPPEGLMMGRENLQFSDQVDLSGYLPAPGFVAPFVAPTTTMPQWDPLVNQQYGNPAMTPGFPGSINYVTTDPTMWMVPTPPVKKKSRWPRVVIGLAIIFGTFVALLEATGTQYTQITTEQEIAGNYDHNMGDVITDFAKLSDVKQDHTVSISNNLGDVRVVLGDKTRFKVECIDNSGIAECPKDIINPKAKGGLVTITMTKNLGDVKVDTK</sequence>
<comment type="caution">
    <text evidence="3">The sequence shown here is derived from an EMBL/GenBank/DDBJ whole genome shotgun (WGS) entry which is preliminary data.</text>
</comment>
<evidence type="ECO:0000256" key="1">
    <source>
        <dbReference type="SAM" id="Phobius"/>
    </source>
</evidence>
<dbReference type="Pfam" id="PF04024">
    <property type="entry name" value="PspC"/>
    <property type="match status" value="1"/>
</dbReference>